<evidence type="ECO:0000313" key="9">
    <source>
        <dbReference type="EMBL" id="PVD19065.1"/>
    </source>
</evidence>
<keyword evidence="5 6" id="KW-0175">Coiled coil</keyword>
<feature type="compositionally biased region" description="Basic and acidic residues" evidence="7">
    <location>
        <begin position="718"/>
        <end position="731"/>
    </location>
</feature>
<dbReference type="AlphaFoldDB" id="A0A2T7ND32"/>
<dbReference type="GO" id="GO:0005923">
    <property type="term" value="C:bicellular tight junction"/>
    <property type="evidence" value="ECO:0007669"/>
    <property type="project" value="TreeGrafter"/>
</dbReference>
<dbReference type="OrthoDB" id="5974715at2759"/>
<keyword evidence="4" id="KW-0965">Cell junction</keyword>
<comment type="caution">
    <text evidence="9">The sequence shown here is derived from an EMBL/GenBank/DDBJ whole genome shotgun (WGS) entry which is preliminary data.</text>
</comment>
<gene>
    <name evidence="9" type="ORF">C0Q70_21624</name>
</gene>
<evidence type="ECO:0000256" key="4">
    <source>
        <dbReference type="ARBA" id="ARBA00022949"/>
    </source>
</evidence>
<organism evidence="9 10">
    <name type="scientific">Pomacea canaliculata</name>
    <name type="common">Golden apple snail</name>
    <dbReference type="NCBI Taxonomy" id="400727"/>
    <lineage>
        <taxon>Eukaryota</taxon>
        <taxon>Metazoa</taxon>
        <taxon>Spiralia</taxon>
        <taxon>Lophotrochozoa</taxon>
        <taxon>Mollusca</taxon>
        <taxon>Gastropoda</taxon>
        <taxon>Caenogastropoda</taxon>
        <taxon>Architaenioglossa</taxon>
        <taxon>Ampullarioidea</taxon>
        <taxon>Ampullariidae</taxon>
        <taxon>Pomacea</taxon>
    </lineage>
</organism>
<evidence type="ECO:0000259" key="8">
    <source>
        <dbReference type="Pfam" id="PF12240"/>
    </source>
</evidence>
<feature type="region of interest" description="Disordered" evidence="7">
    <location>
        <begin position="703"/>
        <end position="731"/>
    </location>
</feature>
<feature type="domain" description="Angiomotin C-terminal" evidence="8">
    <location>
        <begin position="465"/>
        <end position="634"/>
    </location>
</feature>
<dbReference type="PANTHER" id="PTHR14826">
    <property type="entry name" value="ANGIOMOTIN"/>
    <property type="match status" value="1"/>
</dbReference>
<dbReference type="Pfam" id="PF12240">
    <property type="entry name" value="Angiomotin_C"/>
    <property type="match status" value="1"/>
</dbReference>
<dbReference type="GO" id="GO:0030334">
    <property type="term" value="P:regulation of cell migration"/>
    <property type="evidence" value="ECO:0007669"/>
    <property type="project" value="TreeGrafter"/>
</dbReference>
<feature type="compositionally biased region" description="Polar residues" evidence="7">
    <location>
        <begin position="19"/>
        <end position="55"/>
    </location>
</feature>
<feature type="region of interest" description="Disordered" evidence="7">
    <location>
        <begin position="240"/>
        <end position="270"/>
    </location>
</feature>
<comment type="similarity">
    <text evidence="2">Belongs to the angiomotin family.</text>
</comment>
<feature type="compositionally biased region" description="Basic and acidic residues" evidence="7">
    <location>
        <begin position="240"/>
        <end position="250"/>
    </location>
</feature>
<sequence>MAQQQQYRDPPPYPGHSKQVLNNQPGLRQSFSGSETSTDVSLSSTENLATWQRQEPQGEETQAPLYQQLDDGGYSILARLGMPSAALDMKGGQDPQVPSSLSFLSVGSHVSPYFAHPVHSQSVYASTCGPASQEDSTNIYSVVGNRNTLTVPHHWQAHGLPPPQSGQYARSVTPTYHHPHPYVNSQWSPGEGVATTRSSQNTQLLSYLVNLPPPPEYPGNKASDKKDICRSHERIPCKVELTRSHPDLSRLSEPASSQGQPQSGTAPLGMHTASEPIFTIAASGSSGSGSQVKLQQLVAMLSADNEKLREELASCYKKVNKLQKLELEIQNVHEAYESLVKSSQKREILEAAVKSKLEEEVRRLRLQLEEVQAKSHKSAVTKQQSLESSLPKVKSESDVTISKLLSQNQQLASRQENLETQVANLQLSAAQHKAQRDLLNARLAAAQDNLCLLEDEVRKKDMQMGRVEQLQKAFTSLQTSSDRREEIEKQLRLHLERELDMYKSQEKGLATETEIVREEGKCVAGLQQLLSEKDKKILQLQSQLVKLEQNFSELQALRHMEDRTSTHEVQIAAWEESSVETGKLFDEAMSEKLQHIEELYQSNRRVAELEAKVKGLQKQLTEKEAMVKMYQRTPASLPRSSSVHTLSCSPLHSPRPSLIATTALTRPLTSTTASGSSNGDFVHARHVKTGSTSAIETGRKMSLDDTLSEQRQACHPVSKSDSEEETRLWQV</sequence>
<keyword evidence="3" id="KW-0597">Phosphoprotein</keyword>
<reference evidence="9 10" key="1">
    <citation type="submission" date="2018-04" db="EMBL/GenBank/DDBJ databases">
        <title>The genome of golden apple snail Pomacea canaliculata provides insight into stress tolerance and invasive adaptation.</title>
        <authorList>
            <person name="Liu C."/>
            <person name="Liu B."/>
            <person name="Ren Y."/>
            <person name="Zhang Y."/>
            <person name="Wang H."/>
            <person name="Li S."/>
            <person name="Jiang F."/>
            <person name="Yin L."/>
            <person name="Zhang G."/>
            <person name="Qian W."/>
            <person name="Fan W."/>
        </authorList>
    </citation>
    <scope>NUCLEOTIDE SEQUENCE [LARGE SCALE GENOMIC DNA]</scope>
    <source>
        <strain evidence="9">SZHN2017</strain>
        <tissue evidence="9">Muscle</tissue>
    </source>
</reference>
<protein>
    <recommendedName>
        <fullName evidence="8">Angiomotin C-terminal domain-containing protein</fullName>
    </recommendedName>
</protein>
<feature type="coiled-coil region" evidence="6">
    <location>
        <begin position="523"/>
        <end position="557"/>
    </location>
</feature>
<feature type="region of interest" description="Disordered" evidence="7">
    <location>
        <begin position="1"/>
        <end position="62"/>
    </location>
</feature>
<evidence type="ECO:0000313" key="10">
    <source>
        <dbReference type="Proteomes" id="UP000245119"/>
    </source>
</evidence>
<evidence type="ECO:0000256" key="1">
    <source>
        <dbReference type="ARBA" id="ARBA00004282"/>
    </source>
</evidence>
<dbReference type="PANTHER" id="PTHR14826:SF14">
    <property type="entry name" value="ANGIOMOTIN_C DOMAIN-CONTAINING PROTEIN"/>
    <property type="match status" value="1"/>
</dbReference>
<dbReference type="InterPro" id="IPR051747">
    <property type="entry name" value="Angiomotin-like"/>
</dbReference>
<accession>A0A2T7ND32</accession>
<evidence type="ECO:0000256" key="6">
    <source>
        <dbReference type="SAM" id="Coils"/>
    </source>
</evidence>
<dbReference type="GO" id="GO:0005886">
    <property type="term" value="C:plasma membrane"/>
    <property type="evidence" value="ECO:0007669"/>
    <property type="project" value="TreeGrafter"/>
</dbReference>
<dbReference type="GO" id="GO:0031410">
    <property type="term" value="C:cytoplasmic vesicle"/>
    <property type="evidence" value="ECO:0007669"/>
    <property type="project" value="TreeGrafter"/>
</dbReference>
<evidence type="ECO:0000256" key="3">
    <source>
        <dbReference type="ARBA" id="ARBA00022553"/>
    </source>
</evidence>
<feature type="compositionally biased region" description="Polar residues" evidence="7">
    <location>
        <begin position="254"/>
        <end position="265"/>
    </location>
</feature>
<evidence type="ECO:0000256" key="5">
    <source>
        <dbReference type="ARBA" id="ARBA00023054"/>
    </source>
</evidence>
<dbReference type="InterPro" id="IPR009114">
    <property type="entry name" value="Angiomotin"/>
</dbReference>
<dbReference type="STRING" id="400727.A0A2T7ND32"/>
<dbReference type="Proteomes" id="UP000245119">
    <property type="component" value="Linkage Group LG14"/>
</dbReference>
<dbReference type="EMBL" id="PZQS01000014">
    <property type="protein sequence ID" value="PVD19065.1"/>
    <property type="molecule type" value="Genomic_DNA"/>
</dbReference>
<dbReference type="PRINTS" id="PR01807">
    <property type="entry name" value="ANGIOMOTIN"/>
</dbReference>
<keyword evidence="10" id="KW-1185">Reference proteome</keyword>
<proteinExistence type="inferred from homology"/>
<dbReference type="InterPro" id="IPR024646">
    <property type="entry name" value="Angiomotin_C"/>
</dbReference>
<evidence type="ECO:0000256" key="7">
    <source>
        <dbReference type="SAM" id="MobiDB-lite"/>
    </source>
</evidence>
<name>A0A2T7ND32_POMCA</name>
<evidence type="ECO:0000256" key="2">
    <source>
        <dbReference type="ARBA" id="ARBA00010300"/>
    </source>
</evidence>
<feature type="coiled-coil region" evidence="6">
    <location>
        <begin position="291"/>
        <end position="374"/>
    </location>
</feature>
<dbReference type="GO" id="GO:0030036">
    <property type="term" value="P:actin cytoskeleton organization"/>
    <property type="evidence" value="ECO:0007669"/>
    <property type="project" value="TreeGrafter"/>
</dbReference>
<feature type="coiled-coil region" evidence="6">
    <location>
        <begin position="401"/>
        <end position="449"/>
    </location>
</feature>
<feature type="coiled-coil region" evidence="6">
    <location>
        <begin position="599"/>
        <end position="633"/>
    </location>
</feature>
<comment type="subcellular location">
    <subcellularLocation>
        <location evidence="1">Cell junction</location>
    </subcellularLocation>
</comment>